<feature type="domain" description="CCZ1/INTU/HSP4 first Longin" evidence="2">
    <location>
        <begin position="59"/>
        <end position="183"/>
    </location>
</feature>
<feature type="domain" description="CCZ1/INTU second Longin" evidence="3">
    <location>
        <begin position="254"/>
        <end position="380"/>
    </location>
</feature>
<dbReference type="PANTHER" id="PTHR13056:SF0">
    <property type="entry name" value="VACUOLAR FUSION PROTEIN CCZ1 HOMOLOG-RELATED"/>
    <property type="match status" value="1"/>
</dbReference>
<dbReference type="GO" id="GO:0035658">
    <property type="term" value="C:Mon1-Ccz1 complex"/>
    <property type="evidence" value="ECO:0007669"/>
    <property type="project" value="InterPro"/>
</dbReference>
<sequence length="531" mass="60333">MSLTTVYFSLGNVCPLPTDPPTQNFTLFWFRFVATDSVNKQPKMADPDKAESFKLIDMMSYFFVSRPASGRREGFEYQRVMYFNPETEDSLKQTDITGVAEAFIGFTENFRKRSSGAIPDEYDHRYIKSKKQLEVYVQVEKGQFILGLGLNREACDKVSYFVHMASIKALVIRTYETFRLFYGTLESLFAISRGHCMQRLDQFFSHYLSLMRISQIPLIDLFSGVGFMTLHSIDFLEVQCFVTRIVEKFPTVCNSVFLYQDKLVHYTVDKSDISVLYRYLTQHLLRSAVNDELKPDGSMTVTGKKATEPAEKHLGRFITGVVESIGQELTPESQFPTIYMKKDDGELRRHSLVVYRSLNATLCLLVELPEATEDAPEDTATEPVDLSALQAFIDPELSRLGSTIGDHIPSTTVKVPTGGELRFHYVYFNPDSLSLKTSFSGSNGISTPMPPTALYRQVCETFDHFVDVGTPKFTQVEVKSIDDWWIVVKKENGRILTLFLPSIATTTVVDIHENVEQIIKSYFVNLFTASP</sequence>
<dbReference type="InterPro" id="IPR013176">
    <property type="entry name" value="Ccz1"/>
</dbReference>
<evidence type="ECO:0000259" key="2">
    <source>
        <dbReference type="Pfam" id="PF19031"/>
    </source>
</evidence>
<protein>
    <submittedName>
        <fullName evidence="5">Intu_longin_1 domain-containing protein</fullName>
    </submittedName>
</protein>
<organism evidence="4 5">
    <name type="scientific">Panagrellus redivivus</name>
    <name type="common">Microworm</name>
    <dbReference type="NCBI Taxonomy" id="6233"/>
    <lineage>
        <taxon>Eukaryota</taxon>
        <taxon>Metazoa</taxon>
        <taxon>Ecdysozoa</taxon>
        <taxon>Nematoda</taxon>
        <taxon>Chromadorea</taxon>
        <taxon>Rhabditida</taxon>
        <taxon>Tylenchina</taxon>
        <taxon>Panagrolaimomorpha</taxon>
        <taxon>Panagrolaimoidea</taxon>
        <taxon>Panagrolaimidae</taxon>
        <taxon>Panagrellus</taxon>
    </lineage>
</organism>
<dbReference type="Pfam" id="PF19031">
    <property type="entry name" value="Intu_longin_1"/>
    <property type="match status" value="1"/>
</dbReference>
<reference evidence="4" key="1">
    <citation type="journal article" date="2013" name="Genetics">
        <title>The draft genome and transcriptome of Panagrellus redivivus are shaped by the harsh demands of a free-living lifestyle.</title>
        <authorList>
            <person name="Srinivasan J."/>
            <person name="Dillman A.R."/>
            <person name="Macchietto M.G."/>
            <person name="Heikkinen L."/>
            <person name="Lakso M."/>
            <person name="Fracchia K.M."/>
            <person name="Antoshechkin I."/>
            <person name="Mortazavi A."/>
            <person name="Wong G."/>
            <person name="Sternberg P.W."/>
        </authorList>
    </citation>
    <scope>NUCLEOTIDE SEQUENCE [LARGE SCALE GENOMIC DNA]</scope>
    <source>
        <strain evidence="4">MT8872</strain>
    </source>
</reference>
<evidence type="ECO:0000313" key="4">
    <source>
        <dbReference type="Proteomes" id="UP000492821"/>
    </source>
</evidence>
<accession>A0A7E4VVU2</accession>
<name>A0A7E4VVU2_PANRE</name>
<reference evidence="5" key="2">
    <citation type="submission" date="2020-10" db="UniProtKB">
        <authorList>
            <consortium name="WormBaseParasite"/>
        </authorList>
    </citation>
    <scope>IDENTIFICATION</scope>
</reference>
<proteinExistence type="inferred from homology"/>
<dbReference type="PANTHER" id="PTHR13056">
    <property type="entry name" value="VACUOLAR FUSION PROTEIN CCZ1 HOMOLOG-RELATED"/>
    <property type="match status" value="1"/>
</dbReference>
<dbReference type="Pfam" id="PF19032">
    <property type="entry name" value="Intu_longin_2"/>
    <property type="match status" value="1"/>
</dbReference>
<dbReference type="Proteomes" id="UP000492821">
    <property type="component" value="Unassembled WGS sequence"/>
</dbReference>
<dbReference type="GO" id="GO:0016192">
    <property type="term" value="P:vesicle-mediated transport"/>
    <property type="evidence" value="ECO:0007669"/>
    <property type="project" value="InterPro"/>
</dbReference>
<evidence type="ECO:0000313" key="5">
    <source>
        <dbReference type="WBParaSite" id="Pan_g3791.t1"/>
    </source>
</evidence>
<dbReference type="AlphaFoldDB" id="A0A7E4VVU2"/>
<dbReference type="InterPro" id="IPR043987">
    <property type="entry name" value="CCZ1/INTU/HSP4_longin_1"/>
</dbReference>
<keyword evidence="4" id="KW-1185">Reference proteome</keyword>
<evidence type="ECO:0000259" key="3">
    <source>
        <dbReference type="Pfam" id="PF19032"/>
    </source>
</evidence>
<dbReference type="WBParaSite" id="Pan_g3791.t1">
    <property type="protein sequence ID" value="Pan_g3791.t1"/>
    <property type="gene ID" value="Pan_g3791"/>
</dbReference>
<dbReference type="InterPro" id="IPR043988">
    <property type="entry name" value="CCZ1/INTU_longin_2"/>
</dbReference>
<evidence type="ECO:0000256" key="1">
    <source>
        <dbReference type="ARBA" id="ARBA00005352"/>
    </source>
</evidence>
<comment type="similarity">
    <text evidence="1">Belongs to the CCZ1 family.</text>
</comment>